<dbReference type="PANTHER" id="PTHR23172">
    <property type="entry name" value="AUXILIN/CYCLIN G-ASSOCIATED KINASE-RELATED"/>
    <property type="match status" value="1"/>
</dbReference>
<reference evidence="2" key="2">
    <citation type="submission" date="2025-08" db="UniProtKB">
        <authorList>
            <consortium name="RefSeq"/>
        </authorList>
    </citation>
    <scope>IDENTIFICATION</scope>
    <source>
        <tissue evidence="2">Leaf</tissue>
    </source>
</reference>
<reference evidence="1" key="1">
    <citation type="journal article" date="2014" name="Nat. Commun.">
        <title>The emerging biofuel crop Camelina sativa retains a highly undifferentiated hexaploid genome structure.</title>
        <authorList>
            <person name="Kagale S."/>
            <person name="Koh C."/>
            <person name="Nixon J."/>
            <person name="Bollina V."/>
            <person name="Clarke W.E."/>
            <person name="Tuteja R."/>
            <person name="Spillane C."/>
            <person name="Robinson S.J."/>
            <person name="Links M.G."/>
            <person name="Clarke C."/>
            <person name="Higgins E.E."/>
            <person name="Huebert T."/>
            <person name="Sharpe A.G."/>
            <person name="Parkin I.A."/>
        </authorList>
    </citation>
    <scope>NUCLEOTIDE SEQUENCE [LARGE SCALE GENOMIC DNA]</scope>
    <source>
        <strain evidence="1">cv. DH55</strain>
    </source>
</reference>
<dbReference type="GeneID" id="104702515"/>
<dbReference type="PANTHER" id="PTHR23172:SF68">
    <property type="entry name" value="DNAJ DOMAIN PROTEIN"/>
    <property type="match status" value="1"/>
</dbReference>
<gene>
    <name evidence="2" type="primary">LOC104702515</name>
</gene>
<proteinExistence type="predicted"/>
<sequence>MEDFAVLVTERYGLKPQGKSAPMAMASLKKRSVNHPNNGETAELTSYGSSNHSAWDTDFIIDFKFDGGDEFNKLSCNENGKKRSCFNDDFDDELLIPGFGGGLSQPSNSATDTWTVIADDPFEVRPSNLVDPSSVTNPIISSVDELAKFAMGSLHCSSLDSDNDVDVEEKKQEFGVDDLESIFIPGSSSVPNSYATTEEEFGVPKEKCNEEGSLSPKKHDAPAHVLDELFPLFGDDPFLREFKAIPGESDKRRIARWEREQRIKKQMDQAVSDMNDRDRQIQIEQEERSRISETLDAEIKLWAAGKEGNTRALLSSLHLVLWPGCGWKAVSLTDLITCGAVKKVYKKANLYVHPDKVQQKGAQQKYMVQHFEGSLEQVQQRGAILKLLDKFKKEDICVYIQSIWFNSFKYGIICWTQYISPAELVHI</sequence>
<evidence type="ECO:0000313" key="1">
    <source>
        <dbReference type="Proteomes" id="UP000694864"/>
    </source>
</evidence>
<dbReference type="Proteomes" id="UP000694864">
    <property type="component" value="Chromosome 7"/>
</dbReference>
<dbReference type="RefSeq" id="XP_010416675.1">
    <property type="nucleotide sequence ID" value="XM_010418373.1"/>
</dbReference>
<protein>
    <submittedName>
        <fullName evidence="2">Uncharacterized protein LOC104702515 isoform X1</fullName>
    </submittedName>
</protein>
<evidence type="ECO:0000313" key="2">
    <source>
        <dbReference type="RefSeq" id="XP_010416675.1"/>
    </source>
</evidence>
<accession>A0ABM0SVC5</accession>
<dbReference type="Gene3D" id="1.10.287.110">
    <property type="entry name" value="DnaJ domain"/>
    <property type="match status" value="1"/>
</dbReference>
<keyword evidence="1" id="KW-1185">Reference proteome</keyword>
<name>A0ABM0SVC5_CAMSA</name>
<dbReference type="SUPFAM" id="SSF46565">
    <property type="entry name" value="Chaperone J-domain"/>
    <property type="match status" value="1"/>
</dbReference>
<organism evidence="1 2">
    <name type="scientific">Camelina sativa</name>
    <name type="common">False flax</name>
    <name type="synonym">Myagrum sativum</name>
    <dbReference type="NCBI Taxonomy" id="90675"/>
    <lineage>
        <taxon>Eukaryota</taxon>
        <taxon>Viridiplantae</taxon>
        <taxon>Streptophyta</taxon>
        <taxon>Embryophyta</taxon>
        <taxon>Tracheophyta</taxon>
        <taxon>Spermatophyta</taxon>
        <taxon>Magnoliopsida</taxon>
        <taxon>eudicotyledons</taxon>
        <taxon>Gunneridae</taxon>
        <taxon>Pentapetalae</taxon>
        <taxon>rosids</taxon>
        <taxon>malvids</taxon>
        <taxon>Brassicales</taxon>
        <taxon>Brassicaceae</taxon>
        <taxon>Camelineae</taxon>
        <taxon>Camelina</taxon>
    </lineage>
</organism>
<dbReference type="InterPro" id="IPR036869">
    <property type="entry name" value="J_dom_sf"/>
</dbReference>